<dbReference type="InterPro" id="IPR001610">
    <property type="entry name" value="PAC"/>
</dbReference>
<dbReference type="PROSITE" id="PS50110">
    <property type="entry name" value="RESPONSE_REGULATORY"/>
    <property type="match status" value="2"/>
</dbReference>
<dbReference type="KEGG" id="ote:Oter_0933"/>
<dbReference type="SUPFAM" id="SSF55785">
    <property type="entry name" value="PYP-like sensor domain (PAS domain)"/>
    <property type="match status" value="2"/>
</dbReference>
<evidence type="ECO:0000259" key="14">
    <source>
        <dbReference type="PROSITE" id="PS50113"/>
    </source>
</evidence>
<dbReference type="GO" id="GO:0005524">
    <property type="term" value="F:ATP binding"/>
    <property type="evidence" value="ECO:0007669"/>
    <property type="project" value="UniProtKB-KW"/>
</dbReference>
<dbReference type="HOGENOM" id="CLU_000445_114_51_0"/>
<keyword evidence="3 9" id="KW-0597">Phosphoprotein</keyword>
<dbReference type="SUPFAM" id="SSF47384">
    <property type="entry name" value="Homodimeric domain of signal transducing histidine kinase"/>
    <property type="match status" value="1"/>
</dbReference>
<dbReference type="InterPro" id="IPR036890">
    <property type="entry name" value="HATPase_C_sf"/>
</dbReference>
<name>B1ZWU4_OPITP</name>
<evidence type="ECO:0000256" key="7">
    <source>
        <dbReference type="ARBA" id="ARBA00022840"/>
    </source>
</evidence>
<dbReference type="GO" id="GO:0006355">
    <property type="term" value="P:regulation of DNA-templated transcription"/>
    <property type="evidence" value="ECO:0007669"/>
    <property type="project" value="InterPro"/>
</dbReference>
<dbReference type="InterPro" id="IPR000700">
    <property type="entry name" value="PAS-assoc_C"/>
</dbReference>
<dbReference type="eggNOG" id="COG0745">
    <property type="taxonomic scope" value="Bacteria"/>
</dbReference>
<keyword evidence="16" id="KW-1185">Reference proteome</keyword>
<dbReference type="PANTHER" id="PTHR43065">
    <property type="entry name" value="SENSOR HISTIDINE KINASE"/>
    <property type="match status" value="1"/>
</dbReference>
<evidence type="ECO:0000256" key="8">
    <source>
        <dbReference type="ARBA" id="ARBA00023012"/>
    </source>
</evidence>
<organism evidence="15 16">
    <name type="scientific">Opitutus terrae (strain DSM 11246 / JCM 15787 / PB90-1)</name>
    <dbReference type="NCBI Taxonomy" id="452637"/>
    <lineage>
        <taxon>Bacteria</taxon>
        <taxon>Pseudomonadati</taxon>
        <taxon>Verrucomicrobiota</taxon>
        <taxon>Opitutia</taxon>
        <taxon>Opitutales</taxon>
        <taxon>Opitutaceae</taxon>
        <taxon>Opitutus</taxon>
    </lineage>
</organism>
<evidence type="ECO:0000256" key="5">
    <source>
        <dbReference type="ARBA" id="ARBA00022741"/>
    </source>
</evidence>
<accession>B1ZWU4</accession>
<feature type="domain" description="Histidine kinase" evidence="11">
    <location>
        <begin position="393"/>
        <end position="615"/>
    </location>
</feature>
<dbReference type="Gene3D" id="1.10.287.130">
    <property type="match status" value="1"/>
</dbReference>
<feature type="modified residue" description="4-aspartylphosphate" evidence="9">
    <location>
        <position position="687"/>
    </location>
</feature>
<keyword evidence="6 15" id="KW-0418">Kinase</keyword>
<gene>
    <name evidence="15" type="ordered locus">Oter_0933</name>
</gene>
<feature type="coiled-coil region" evidence="10">
    <location>
        <begin position="119"/>
        <end position="146"/>
    </location>
</feature>
<feature type="domain" description="Response regulatory" evidence="12">
    <location>
        <begin position="636"/>
        <end position="752"/>
    </location>
</feature>
<dbReference type="CDD" id="cd00156">
    <property type="entry name" value="REC"/>
    <property type="match status" value="2"/>
</dbReference>
<feature type="domain" description="PAC" evidence="14">
    <location>
        <begin position="208"/>
        <end position="260"/>
    </location>
</feature>
<reference evidence="15 16" key="1">
    <citation type="journal article" date="2011" name="J. Bacteriol.">
        <title>Genome sequence of the verrucomicrobium Opitutus terrae PB90-1, an abundant inhabitant of rice paddy soil ecosystems.</title>
        <authorList>
            <person name="van Passel M.W."/>
            <person name="Kant R."/>
            <person name="Palva A."/>
            <person name="Copeland A."/>
            <person name="Lucas S."/>
            <person name="Lapidus A."/>
            <person name="Glavina del Rio T."/>
            <person name="Pitluck S."/>
            <person name="Goltsman E."/>
            <person name="Clum A."/>
            <person name="Sun H."/>
            <person name="Schmutz J."/>
            <person name="Larimer F.W."/>
            <person name="Land M.L."/>
            <person name="Hauser L."/>
            <person name="Kyrpides N."/>
            <person name="Mikhailova N."/>
            <person name="Richardson P.P."/>
            <person name="Janssen P.H."/>
            <person name="de Vos W.M."/>
            <person name="Smidt H."/>
        </authorList>
    </citation>
    <scope>NUCLEOTIDE SEQUENCE [LARGE SCALE GENOMIC DNA]</scope>
    <source>
        <strain evidence="16">DSM 11246 / JCM 15787 / PB90-1</strain>
    </source>
</reference>
<evidence type="ECO:0000256" key="3">
    <source>
        <dbReference type="ARBA" id="ARBA00022553"/>
    </source>
</evidence>
<feature type="modified residue" description="4-aspartylphosphate" evidence="9">
    <location>
        <position position="53"/>
    </location>
</feature>
<dbReference type="Pfam" id="PF08448">
    <property type="entry name" value="PAS_4"/>
    <property type="match status" value="1"/>
</dbReference>
<dbReference type="InterPro" id="IPR011006">
    <property type="entry name" value="CheY-like_superfamily"/>
</dbReference>
<dbReference type="InterPro" id="IPR013767">
    <property type="entry name" value="PAS_fold"/>
</dbReference>
<dbReference type="InterPro" id="IPR035965">
    <property type="entry name" value="PAS-like_dom_sf"/>
</dbReference>
<dbReference type="EMBL" id="CP001032">
    <property type="protein sequence ID" value="ACB74221.1"/>
    <property type="molecule type" value="Genomic_DNA"/>
</dbReference>
<dbReference type="OrthoDB" id="174740at2"/>
<dbReference type="PROSITE" id="PS50112">
    <property type="entry name" value="PAS"/>
    <property type="match status" value="2"/>
</dbReference>
<dbReference type="InterPro" id="IPR036097">
    <property type="entry name" value="HisK_dim/P_sf"/>
</dbReference>
<keyword evidence="5" id="KW-0547">Nucleotide-binding</keyword>
<dbReference type="CDD" id="cd00082">
    <property type="entry name" value="HisKA"/>
    <property type="match status" value="1"/>
</dbReference>
<dbReference type="InterPro" id="IPR003594">
    <property type="entry name" value="HATPase_dom"/>
</dbReference>
<evidence type="ECO:0000313" key="15">
    <source>
        <dbReference type="EMBL" id="ACB74221.1"/>
    </source>
</evidence>
<dbReference type="PROSITE" id="PS50113">
    <property type="entry name" value="PAC"/>
    <property type="match status" value="1"/>
</dbReference>
<dbReference type="RefSeq" id="WP_012373759.1">
    <property type="nucleotide sequence ID" value="NC_010571.1"/>
</dbReference>
<dbReference type="PROSITE" id="PS50109">
    <property type="entry name" value="HIS_KIN"/>
    <property type="match status" value="1"/>
</dbReference>
<proteinExistence type="predicted"/>
<evidence type="ECO:0000256" key="10">
    <source>
        <dbReference type="SAM" id="Coils"/>
    </source>
</evidence>
<evidence type="ECO:0000313" key="16">
    <source>
        <dbReference type="Proteomes" id="UP000007013"/>
    </source>
</evidence>
<sequence>MRVLHLEDSTPDAELVAARLTQDWPECQIQRAASRQQFESALDTGDFDLILSDYTLHGYDGLSALDLARTHCPEKPFIFLSGTIGEERAIEALKRGATDYVIKDRPSRLVPAMRQALARSQEEQRLRRTEEALRQNRERFRQIAENVADLIVMLDSSAHCLYANPAYATAVGRPHDCTGRDVFADVHPDDRAAVEKLFRATLHQGRNGRAEYRLAHADGTVRYVEAQASAVRDFSGTITQVLIVARDVTEQRAARERIRQQAALLDHAQDAILVRDMEDRVTYWNRSAARIYGWADEEPRQRRAADLWMEEPGQVEIARNATLFYGEWMGEMRQRSREEVDLIMQSRWSLLQRPDGSAAGFLVINTDIAEKKRLEAQFLRVQRTESIGLLAGGVAHDINNVLLPIMASTELLEPMATSPETKQFLASIRSSAQHGAALVRQLLAFARGAVGQHTDVMLRPLLEDFVGFVNQTFPRSISVSLAPGEAPWAVRGDATQLKQVLMNLCINARDAMPEGGRITLHVTNTLVNEVEAARLREIKPGPHVVIEVADTGSGMSPAVLERIFDPFFTTKEVGKGTGLGLAAVRGIVKGHNGTIAVESWPGRGTNFKIYLPALTGAVKPAAAAPDARTRPGAGETFLLVDDDDSVRNVLSTVLTASGYRVLKASSAAEAERVFSAHHAEIQLVLTDVMMADGDGFSVVRRLRQLGAQVPMLIMSGLAGAGNYEHQAAALKVPLLAKPLTREALLRAVQTALTGKPKSEG</sequence>
<keyword evidence="7" id="KW-0067">ATP-binding</keyword>
<feature type="domain" description="PAS" evidence="13">
    <location>
        <begin position="136"/>
        <end position="205"/>
    </location>
</feature>
<evidence type="ECO:0000256" key="9">
    <source>
        <dbReference type="PROSITE-ProRule" id="PRU00169"/>
    </source>
</evidence>
<dbReference type="GO" id="GO:0000155">
    <property type="term" value="F:phosphorelay sensor kinase activity"/>
    <property type="evidence" value="ECO:0007669"/>
    <property type="project" value="InterPro"/>
</dbReference>
<dbReference type="PANTHER" id="PTHR43065:SF46">
    <property type="entry name" value="C4-DICARBOXYLATE TRANSPORT SENSOR PROTEIN DCTB"/>
    <property type="match status" value="1"/>
</dbReference>
<dbReference type="eggNOG" id="COG0784">
    <property type="taxonomic scope" value="Bacteria"/>
</dbReference>
<dbReference type="AlphaFoldDB" id="B1ZWU4"/>
<evidence type="ECO:0000259" key="12">
    <source>
        <dbReference type="PROSITE" id="PS50110"/>
    </source>
</evidence>
<dbReference type="Proteomes" id="UP000007013">
    <property type="component" value="Chromosome"/>
</dbReference>
<dbReference type="SMART" id="SM00387">
    <property type="entry name" value="HATPase_c"/>
    <property type="match status" value="1"/>
</dbReference>
<evidence type="ECO:0000256" key="6">
    <source>
        <dbReference type="ARBA" id="ARBA00022777"/>
    </source>
</evidence>
<dbReference type="SUPFAM" id="SSF52172">
    <property type="entry name" value="CheY-like"/>
    <property type="match status" value="2"/>
</dbReference>
<dbReference type="InterPro" id="IPR003661">
    <property type="entry name" value="HisK_dim/P_dom"/>
</dbReference>
<evidence type="ECO:0000256" key="2">
    <source>
        <dbReference type="ARBA" id="ARBA00012438"/>
    </source>
</evidence>
<feature type="domain" description="PAS" evidence="13">
    <location>
        <begin position="257"/>
        <end position="298"/>
    </location>
</feature>
<dbReference type="PRINTS" id="PR00344">
    <property type="entry name" value="BCTRLSENSOR"/>
</dbReference>
<dbReference type="Pfam" id="PF02518">
    <property type="entry name" value="HATPase_c"/>
    <property type="match status" value="1"/>
</dbReference>
<dbReference type="InterPro" id="IPR013656">
    <property type="entry name" value="PAS_4"/>
</dbReference>
<dbReference type="NCBIfam" id="TIGR00229">
    <property type="entry name" value="sensory_box"/>
    <property type="match status" value="2"/>
</dbReference>
<keyword evidence="10" id="KW-0175">Coiled coil</keyword>
<protein>
    <recommendedName>
        <fullName evidence="2">histidine kinase</fullName>
        <ecNumber evidence="2">2.7.13.3</ecNumber>
    </recommendedName>
</protein>
<dbReference type="EC" id="2.7.13.3" evidence="2"/>
<evidence type="ECO:0000256" key="4">
    <source>
        <dbReference type="ARBA" id="ARBA00022679"/>
    </source>
</evidence>
<dbReference type="Pfam" id="PF00989">
    <property type="entry name" value="PAS"/>
    <property type="match status" value="1"/>
</dbReference>
<dbReference type="InterPro" id="IPR004358">
    <property type="entry name" value="Sig_transdc_His_kin-like_C"/>
</dbReference>
<evidence type="ECO:0000256" key="1">
    <source>
        <dbReference type="ARBA" id="ARBA00000085"/>
    </source>
</evidence>
<dbReference type="Pfam" id="PF00072">
    <property type="entry name" value="Response_reg"/>
    <property type="match status" value="2"/>
</dbReference>
<dbReference type="SMART" id="SM00388">
    <property type="entry name" value="HisKA"/>
    <property type="match status" value="1"/>
</dbReference>
<evidence type="ECO:0000259" key="13">
    <source>
        <dbReference type="PROSITE" id="PS50112"/>
    </source>
</evidence>
<evidence type="ECO:0000259" key="11">
    <source>
        <dbReference type="PROSITE" id="PS50109"/>
    </source>
</evidence>
<dbReference type="InterPro" id="IPR000014">
    <property type="entry name" value="PAS"/>
</dbReference>
<feature type="domain" description="Response regulatory" evidence="12">
    <location>
        <begin position="2"/>
        <end position="118"/>
    </location>
</feature>
<keyword evidence="8" id="KW-0902">Two-component regulatory system</keyword>
<dbReference type="Gene3D" id="3.40.50.2300">
    <property type="match status" value="2"/>
</dbReference>
<dbReference type="SUPFAM" id="SSF55874">
    <property type="entry name" value="ATPase domain of HSP90 chaperone/DNA topoisomerase II/histidine kinase"/>
    <property type="match status" value="1"/>
</dbReference>
<comment type="catalytic activity">
    <reaction evidence="1">
        <text>ATP + protein L-histidine = ADP + protein N-phospho-L-histidine.</text>
        <dbReference type="EC" id="2.7.13.3"/>
    </reaction>
</comment>
<dbReference type="STRING" id="452637.Oter_0933"/>
<dbReference type="eggNOG" id="COG4191">
    <property type="taxonomic scope" value="Bacteria"/>
</dbReference>
<dbReference type="InterPro" id="IPR001789">
    <property type="entry name" value="Sig_transdc_resp-reg_receiver"/>
</dbReference>
<dbReference type="SMART" id="SM00448">
    <property type="entry name" value="REC"/>
    <property type="match status" value="2"/>
</dbReference>
<dbReference type="Gene3D" id="3.30.565.10">
    <property type="entry name" value="Histidine kinase-like ATPase, C-terminal domain"/>
    <property type="match status" value="1"/>
</dbReference>
<dbReference type="SMART" id="SM00091">
    <property type="entry name" value="PAS"/>
    <property type="match status" value="2"/>
</dbReference>
<dbReference type="Pfam" id="PF00512">
    <property type="entry name" value="HisKA"/>
    <property type="match status" value="1"/>
</dbReference>
<dbReference type="Gene3D" id="3.30.450.20">
    <property type="entry name" value="PAS domain"/>
    <property type="match status" value="2"/>
</dbReference>
<dbReference type="CDD" id="cd00130">
    <property type="entry name" value="PAS"/>
    <property type="match status" value="2"/>
</dbReference>
<keyword evidence="4" id="KW-0808">Transferase</keyword>
<dbReference type="InterPro" id="IPR005467">
    <property type="entry name" value="His_kinase_dom"/>
</dbReference>
<dbReference type="SMART" id="SM00086">
    <property type="entry name" value="PAC"/>
    <property type="match status" value="2"/>
</dbReference>